<dbReference type="GO" id="GO:0016740">
    <property type="term" value="F:transferase activity"/>
    <property type="evidence" value="ECO:0007669"/>
    <property type="project" value="UniProtKB-KW"/>
</dbReference>
<keyword evidence="2" id="KW-0808">Transferase</keyword>
<proteinExistence type="predicted"/>
<dbReference type="EMBL" id="CADCTL010000140">
    <property type="protein sequence ID" value="CAA9249988.1"/>
    <property type="molecule type" value="Genomic_DNA"/>
</dbReference>
<feature type="region of interest" description="Disordered" evidence="1">
    <location>
        <begin position="1"/>
        <end position="162"/>
    </location>
</feature>
<accession>A0A6J4IGB0</accession>
<name>A0A6J4IGB0_9PROT</name>
<feature type="non-terminal residue" evidence="2">
    <location>
        <position position="1"/>
    </location>
</feature>
<feature type="compositionally biased region" description="Basic residues" evidence="1">
    <location>
        <begin position="117"/>
        <end position="131"/>
    </location>
</feature>
<evidence type="ECO:0000256" key="1">
    <source>
        <dbReference type="SAM" id="MobiDB-lite"/>
    </source>
</evidence>
<feature type="compositionally biased region" description="Basic residues" evidence="1">
    <location>
        <begin position="27"/>
        <end position="45"/>
    </location>
</feature>
<feature type="non-terminal residue" evidence="2">
    <location>
        <position position="162"/>
    </location>
</feature>
<dbReference type="AlphaFoldDB" id="A0A6J4IGB0"/>
<protein>
    <submittedName>
        <fullName evidence="2">Glycosyltransferase</fullName>
    </submittedName>
</protein>
<evidence type="ECO:0000313" key="2">
    <source>
        <dbReference type="EMBL" id="CAA9249988.1"/>
    </source>
</evidence>
<feature type="compositionally biased region" description="Basic and acidic residues" evidence="1">
    <location>
        <begin position="66"/>
        <end position="75"/>
    </location>
</feature>
<gene>
    <name evidence="2" type="ORF">AVDCRST_MAG04-2000</name>
</gene>
<reference evidence="2" key="1">
    <citation type="submission" date="2020-02" db="EMBL/GenBank/DDBJ databases">
        <authorList>
            <person name="Meier V. D."/>
        </authorList>
    </citation>
    <scope>NUCLEOTIDE SEQUENCE</scope>
    <source>
        <strain evidence="2">AVDCRST_MAG04</strain>
    </source>
</reference>
<organism evidence="2">
    <name type="scientific">uncultured Acetobacteraceae bacterium</name>
    <dbReference type="NCBI Taxonomy" id="169975"/>
    <lineage>
        <taxon>Bacteria</taxon>
        <taxon>Pseudomonadati</taxon>
        <taxon>Pseudomonadota</taxon>
        <taxon>Alphaproteobacteria</taxon>
        <taxon>Acetobacterales</taxon>
        <taxon>Acetobacteraceae</taxon>
        <taxon>environmental samples</taxon>
    </lineage>
</organism>
<sequence>GAMLARPKQRLSTVRRASGDHGPRSAARQHRPARLQRRALPRAGHRLGPGAGLPGPRAHHKRQRLHRPDRGDLRRLRPAGRPRALCPEPAQPRGGAELRPLLPPRARHLLQVGGARRPPRARLPVPHRGRARGGAGGGAVHHRGGGDRPRGRGAPDLPQRLP</sequence>